<dbReference type="SMART" id="SM00073">
    <property type="entry name" value="HPT"/>
    <property type="match status" value="2"/>
</dbReference>
<gene>
    <name evidence="13" type="primary">wspE</name>
    <name evidence="13" type="ORF">GCM10007047_06940</name>
</gene>
<dbReference type="Pfam" id="PF02518">
    <property type="entry name" value="HATPase_c"/>
    <property type="match status" value="1"/>
</dbReference>
<dbReference type="PRINTS" id="PR00344">
    <property type="entry name" value="BCTRLSENSOR"/>
</dbReference>
<feature type="modified residue" description="Phosphohistidine" evidence="6">
    <location>
        <position position="220"/>
    </location>
</feature>
<dbReference type="InterPro" id="IPR036890">
    <property type="entry name" value="HATPase_C_sf"/>
</dbReference>
<dbReference type="EMBL" id="BMXG01000003">
    <property type="protein sequence ID" value="GHB93944.1"/>
    <property type="molecule type" value="Genomic_DNA"/>
</dbReference>
<comment type="caution">
    <text evidence="13">The sequence shown here is derived from an EMBL/GenBank/DDBJ whole genome shotgun (WGS) entry which is preliminary data.</text>
</comment>
<dbReference type="InterPro" id="IPR036641">
    <property type="entry name" value="HPT_dom_sf"/>
</dbReference>
<evidence type="ECO:0000256" key="6">
    <source>
        <dbReference type="PROSITE-ProRule" id="PRU00110"/>
    </source>
</evidence>
<dbReference type="PROSITE" id="PS50109">
    <property type="entry name" value="HIS_KIN"/>
    <property type="match status" value="1"/>
</dbReference>
<evidence type="ECO:0000256" key="3">
    <source>
        <dbReference type="ARBA" id="ARBA00022553"/>
    </source>
</evidence>
<dbReference type="PROSITE" id="PS50110">
    <property type="entry name" value="RESPONSE_REGULATORY"/>
    <property type="match status" value="1"/>
</dbReference>
<dbReference type="CDD" id="cd00088">
    <property type="entry name" value="HPT"/>
    <property type="match status" value="2"/>
</dbReference>
<feature type="region of interest" description="Disordered" evidence="8">
    <location>
        <begin position="332"/>
        <end position="359"/>
    </location>
</feature>
<keyword evidence="4" id="KW-0808">Transferase</keyword>
<feature type="modified residue" description="4-aspartylphosphate" evidence="7">
    <location>
        <position position="866"/>
    </location>
</feature>
<feature type="compositionally biased region" description="Basic and acidic residues" evidence="8">
    <location>
        <begin position="342"/>
        <end position="359"/>
    </location>
</feature>
<evidence type="ECO:0000256" key="7">
    <source>
        <dbReference type="PROSITE-ProRule" id="PRU00169"/>
    </source>
</evidence>
<dbReference type="SMART" id="SM00260">
    <property type="entry name" value="CheW"/>
    <property type="match status" value="1"/>
</dbReference>
<dbReference type="InterPro" id="IPR003594">
    <property type="entry name" value="HATPase_dom"/>
</dbReference>
<dbReference type="InterPro" id="IPR011006">
    <property type="entry name" value="CheY-like_superfamily"/>
</dbReference>
<evidence type="ECO:0000256" key="1">
    <source>
        <dbReference type="ARBA" id="ARBA00000085"/>
    </source>
</evidence>
<protein>
    <recommendedName>
        <fullName evidence="2">histidine kinase</fullName>
        <ecNumber evidence="2">2.7.13.3</ecNumber>
    </recommendedName>
</protein>
<keyword evidence="3 7" id="KW-0597">Phosphoprotein</keyword>
<dbReference type="InterPro" id="IPR008207">
    <property type="entry name" value="Sig_transdc_His_kin_Hpt_dom"/>
</dbReference>
<dbReference type="PANTHER" id="PTHR43395:SF1">
    <property type="entry name" value="CHEMOTAXIS PROTEIN CHEA"/>
    <property type="match status" value="1"/>
</dbReference>
<feature type="domain" description="HPt" evidence="12">
    <location>
        <begin position="3"/>
        <end position="113"/>
    </location>
</feature>
<name>A0A8J3D828_9BACT</name>
<feature type="domain" description="Histidine kinase" evidence="9">
    <location>
        <begin position="418"/>
        <end position="657"/>
    </location>
</feature>
<dbReference type="Proteomes" id="UP000642829">
    <property type="component" value="Unassembled WGS sequence"/>
</dbReference>
<dbReference type="Gene3D" id="3.40.50.2300">
    <property type="match status" value="1"/>
</dbReference>
<dbReference type="SMART" id="SM00387">
    <property type="entry name" value="HATPase_c"/>
    <property type="match status" value="1"/>
</dbReference>
<dbReference type="EC" id="2.7.13.3" evidence="2"/>
<dbReference type="InterPro" id="IPR002545">
    <property type="entry name" value="CheW-lke_dom"/>
</dbReference>
<dbReference type="SUPFAM" id="SSF52172">
    <property type="entry name" value="CheY-like"/>
    <property type="match status" value="1"/>
</dbReference>
<dbReference type="InterPro" id="IPR051315">
    <property type="entry name" value="Bact_Chemotaxis_CheA"/>
</dbReference>
<dbReference type="Pfam" id="PF01627">
    <property type="entry name" value="Hpt"/>
    <property type="match status" value="2"/>
</dbReference>
<sequence length="936" mass="101938">MSDDPQSFPMLDLYQQEVETQGAALNEGLVAWEADPASADIDALMRAAHSLKGAARIVGLDLVGKVAHALEDLFVAAEKGEASLGSDQLDWLFNAVDILVESGRQAEDKMAAWLKDNIAWADEVQKGLVAIQVAGSAPAEPASPATPEPAPSLVEPQPQVAAPKPAQVIKPPKQTPDLSMIDLYRMEAEQQVGALKEGLVSLNPEIADPKTLEPLMRAAHSMKGAARIVGLLAAVEVARGVEDAMNAAIEGKIKFFPPHIDAFERAANFLAEFSAASDADLAEWPEAHADEYSAVMDGLQRTLAGESLATAPEPVVKPAPVAEVPTVLPEVQGAAPAKAKSVRRERSKSDAVPDKPKSDSVVRVSADSLNRLMGLAAETVVETGQLENFRDTLLRLKEAQGELNGRIGASEHILDKINLTADVRVHFEQIRQSAQNALTLVREQLEHFDAFARRNTLLSDRLYREVLASRMRPFNDGVQGFPRMVRDVARSLGKQVRFEIEGKETPVDRDILERLEAPLNHILRNACDHGLETPEEREANGKESTGSLTLSARHSAGMLVVEVKDDGRGINCEKLRGKIVEKQFATAEMTAQMSEEEVLEFLFLPGFSTAGKVTEISGRGVGLDVVLTLMQQIGGQARINTKVGQGTAFHLQVPITRSVIRALLAEIDGEPYAFPLSRIARTLRMDYKDLKMVENRQYFEMEGQNVGLAPARAALGFTGAISTTTPHLDIVVVNDRNQLYGVEVDRLIGEADLVVRPLDKRLGKVPGVSSASLTEAGEPLLILDVEDMIASIDKLLSGGARLESKRTSEESRVARKHILVVDDSITVRETERQLLENAGYAVEVAVDGADGWNAVRLGEFDLVVSDIDMPRMNGYEFVSKIRADSRLENLPVIVVSYKDREEDRVKGLEAGADYYLTKSSFQDDTFIQAVRDLIGD</sequence>
<dbReference type="RefSeq" id="WP_189511889.1">
    <property type="nucleotide sequence ID" value="NZ_BMXG01000003.1"/>
</dbReference>
<dbReference type="Gene3D" id="3.30.565.10">
    <property type="entry name" value="Histidine kinase-like ATPase, C-terminal domain"/>
    <property type="match status" value="1"/>
</dbReference>
<dbReference type="PROSITE" id="PS50894">
    <property type="entry name" value="HPT"/>
    <property type="match status" value="2"/>
</dbReference>
<feature type="domain" description="HPt" evidence="12">
    <location>
        <begin position="173"/>
        <end position="277"/>
    </location>
</feature>
<evidence type="ECO:0000256" key="8">
    <source>
        <dbReference type="SAM" id="MobiDB-lite"/>
    </source>
</evidence>
<organism evidence="13 14">
    <name type="scientific">Cerasicoccus arenae</name>
    <dbReference type="NCBI Taxonomy" id="424488"/>
    <lineage>
        <taxon>Bacteria</taxon>
        <taxon>Pseudomonadati</taxon>
        <taxon>Verrucomicrobiota</taxon>
        <taxon>Opitutia</taxon>
        <taxon>Puniceicoccales</taxon>
        <taxon>Cerasicoccaceae</taxon>
        <taxon>Cerasicoccus</taxon>
    </lineage>
</organism>
<dbReference type="Gene3D" id="2.30.30.40">
    <property type="entry name" value="SH3 Domains"/>
    <property type="match status" value="1"/>
</dbReference>
<dbReference type="GO" id="GO:0000155">
    <property type="term" value="F:phosphorelay sensor kinase activity"/>
    <property type="evidence" value="ECO:0007669"/>
    <property type="project" value="UniProtKB-ARBA"/>
</dbReference>
<dbReference type="InterPro" id="IPR005467">
    <property type="entry name" value="His_kinase_dom"/>
</dbReference>
<dbReference type="SMART" id="SM00448">
    <property type="entry name" value="REC"/>
    <property type="match status" value="1"/>
</dbReference>
<evidence type="ECO:0000259" key="9">
    <source>
        <dbReference type="PROSITE" id="PS50109"/>
    </source>
</evidence>
<dbReference type="GO" id="GO:0006935">
    <property type="term" value="P:chemotaxis"/>
    <property type="evidence" value="ECO:0007669"/>
    <property type="project" value="InterPro"/>
</dbReference>
<dbReference type="InterPro" id="IPR004358">
    <property type="entry name" value="Sig_transdc_His_kin-like_C"/>
</dbReference>
<evidence type="ECO:0000256" key="5">
    <source>
        <dbReference type="ARBA" id="ARBA00022777"/>
    </source>
</evidence>
<feature type="domain" description="CheW-like" evidence="11">
    <location>
        <begin position="659"/>
        <end position="794"/>
    </location>
</feature>
<evidence type="ECO:0000259" key="10">
    <source>
        <dbReference type="PROSITE" id="PS50110"/>
    </source>
</evidence>
<dbReference type="SUPFAM" id="SSF55874">
    <property type="entry name" value="ATPase domain of HSP90 chaperone/DNA topoisomerase II/histidine kinase"/>
    <property type="match status" value="1"/>
</dbReference>
<feature type="compositionally biased region" description="Low complexity" evidence="8">
    <location>
        <begin position="151"/>
        <end position="166"/>
    </location>
</feature>
<dbReference type="CDD" id="cd16916">
    <property type="entry name" value="HATPase_CheA-like"/>
    <property type="match status" value="1"/>
</dbReference>
<dbReference type="FunFam" id="3.30.565.10:FF:000016">
    <property type="entry name" value="Chemotaxis protein CheA, putative"/>
    <property type="match status" value="1"/>
</dbReference>
<dbReference type="Pfam" id="PF00072">
    <property type="entry name" value="Response_reg"/>
    <property type="match status" value="1"/>
</dbReference>
<feature type="region of interest" description="Disordered" evidence="8">
    <location>
        <begin position="138"/>
        <end position="166"/>
    </location>
</feature>
<dbReference type="SUPFAM" id="SSF47226">
    <property type="entry name" value="Histidine-containing phosphotransfer domain, HPT domain"/>
    <property type="match status" value="2"/>
</dbReference>
<dbReference type="Pfam" id="PF01584">
    <property type="entry name" value="CheW"/>
    <property type="match status" value="1"/>
</dbReference>
<proteinExistence type="predicted"/>
<keyword evidence="5 13" id="KW-0418">Kinase</keyword>
<dbReference type="PANTHER" id="PTHR43395">
    <property type="entry name" value="SENSOR HISTIDINE KINASE CHEA"/>
    <property type="match status" value="1"/>
</dbReference>
<feature type="domain" description="Response regulatory" evidence="10">
    <location>
        <begin position="817"/>
        <end position="933"/>
    </location>
</feature>
<accession>A0A8J3D828</accession>
<reference evidence="13" key="1">
    <citation type="journal article" date="2014" name="Int. J. Syst. Evol. Microbiol.">
        <title>Complete genome sequence of Corynebacterium casei LMG S-19264T (=DSM 44701T), isolated from a smear-ripened cheese.</title>
        <authorList>
            <consortium name="US DOE Joint Genome Institute (JGI-PGF)"/>
            <person name="Walter F."/>
            <person name="Albersmeier A."/>
            <person name="Kalinowski J."/>
            <person name="Ruckert C."/>
        </authorList>
    </citation>
    <scope>NUCLEOTIDE SEQUENCE</scope>
    <source>
        <strain evidence="13">KCTC 12870</strain>
    </source>
</reference>
<evidence type="ECO:0000259" key="11">
    <source>
        <dbReference type="PROSITE" id="PS50851"/>
    </source>
</evidence>
<dbReference type="SUPFAM" id="SSF50341">
    <property type="entry name" value="CheW-like"/>
    <property type="match status" value="1"/>
</dbReference>
<evidence type="ECO:0000256" key="2">
    <source>
        <dbReference type="ARBA" id="ARBA00012438"/>
    </source>
</evidence>
<reference evidence="13" key="2">
    <citation type="submission" date="2020-09" db="EMBL/GenBank/DDBJ databases">
        <authorList>
            <person name="Sun Q."/>
            <person name="Kim S."/>
        </authorList>
    </citation>
    <scope>NUCLEOTIDE SEQUENCE</scope>
    <source>
        <strain evidence="13">KCTC 12870</strain>
    </source>
</reference>
<feature type="modified residue" description="Phosphohistidine" evidence="6">
    <location>
        <position position="49"/>
    </location>
</feature>
<dbReference type="InterPro" id="IPR036061">
    <property type="entry name" value="CheW-like_dom_sf"/>
</dbReference>
<dbReference type="InterPro" id="IPR001789">
    <property type="entry name" value="Sig_transdc_resp-reg_receiver"/>
</dbReference>
<evidence type="ECO:0000313" key="14">
    <source>
        <dbReference type="Proteomes" id="UP000642829"/>
    </source>
</evidence>
<dbReference type="PROSITE" id="PS50851">
    <property type="entry name" value="CHEW"/>
    <property type="match status" value="1"/>
</dbReference>
<evidence type="ECO:0000313" key="13">
    <source>
        <dbReference type="EMBL" id="GHB93944.1"/>
    </source>
</evidence>
<evidence type="ECO:0000259" key="12">
    <source>
        <dbReference type="PROSITE" id="PS50894"/>
    </source>
</evidence>
<dbReference type="AlphaFoldDB" id="A0A8J3D828"/>
<evidence type="ECO:0000256" key="4">
    <source>
        <dbReference type="ARBA" id="ARBA00022679"/>
    </source>
</evidence>
<comment type="catalytic activity">
    <reaction evidence="1">
        <text>ATP + protein L-histidine = ADP + protein N-phospho-L-histidine.</text>
        <dbReference type="EC" id="2.7.13.3"/>
    </reaction>
</comment>
<keyword evidence="14" id="KW-1185">Reference proteome</keyword>
<dbReference type="Gene3D" id="1.20.120.160">
    <property type="entry name" value="HPT domain"/>
    <property type="match status" value="2"/>
</dbReference>